<dbReference type="OrthoDB" id="16458at10239"/>
<sequence length="125" mass="14257">MTDHDAVNHPRHYTSHPSGVECLQITRLLSFDAGNAVKYVWRTDLKNGLEDLDKARFYLADHLREIGQYATMPTRAIVLLDLVARAEVELHGRGHYRPRFFRAMVLGDTAAAHLIVNTHLEEIQP</sequence>
<evidence type="ECO:0008006" key="3">
    <source>
        <dbReference type="Google" id="ProtNLM"/>
    </source>
</evidence>
<organism evidence="1 2">
    <name type="scientific">Gordonia phage Mahdia</name>
    <dbReference type="NCBI Taxonomy" id="2047873"/>
    <lineage>
        <taxon>Viruses</taxon>
        <taxon>Duplodnaviria</taxon>
        <taxon>Heunggongvirae</taxon>
        <taxon>Uroviricota</taxon>
        <taxon>Caudoviricetes</taxon>
        <taxon>Gustavvirus</taxon>
        <taxon>Gustavvirus mahdia</taxon>
    </lineage>
</organism>
<reference evidence="2" key="1">
    <citation type="submission" date="2017-10" db="EMBL/GenBank/DDBJ databases">
        <authorList>
            <person name="Banno H."/>
            <person name="Chua N.-H."/>
        </authorList>
    </citation>
    <scope>NUCLEOTIDE SEQUENCE [LARGE SCALE GENOMIC DNA]</scope>
</reference>
<name>A0A2H4P9W5_9CAUD</name>
<dbReference type="Pfam" id="PF11753">
    <property type="entry name" value="DUF3310"/>
    <property type="match status" value="1"/>
</dbReference>
<dbReference type="Proteomes" id="UP000240384">
    <property type="component" value="Segment"/>
</dbReference>
<accession>A0A2H4P9W5</accession>
<dbReference type="InterPro" id="IPR021739">
    <property type="entry name" value="SaV-like"/>
</dbReference>
<keyword evidence="2" id="KW-1185">Reference proteome</keyword>
<evidence type="ECO:0000313" key="2">
    <source>
        <dbReference type="Proteomes" id="UP000240384"/>
    </source>
</evidence>
<gene>
    <name evidence="1" type="ORF">PBI_MAHDIA_32</name>
</gene>
<protein>
    <recommendedName>
        <fullName evidence="3">DUF3310 domain-containing protein</fullName>
    </recommendedName>
</protein>
<proteinExistence type="predicted"/>
<evidence type="ECO:0000313" key="1">
    <source>
        <dbReference type="EMBL" id="ATW59031.1"/>
    </source>
</evidence>
<dbReference type="EMBL" id="MG198783">
    <property type="protein sequence ID" value="ATW59031.1"/>
    <property type="molecule type" value="Genomic_DNA"/>
</dbReference>